<reference evidence="3" key="1">
    <citation type="submission" date="2016-03" db="EMBL/GenBank/DDBJ databases">
        <authorList>
            <person name="Heylen K."/>
            <person name="De Vos P."/>
            <person name="Vekeman B."/>
        </authorList>
    </citation>
    <scope>NUCLEOTIDE SEQUENCE [LARGE SCALE GENOMIC DNA]</scope>
    <source>
        <strain evidence="3">R-45371</strain>
    </source>
</reference>
<organism evidence="1 4">
    <name type="scientific">Methylomonas methanica</name>
    <dbReference type="NCBI Taxonomy" id="421"/>
    <lineage>
        <taxon>Bacteria</taxon>
        <taxon>Pseudomonadati</taxon>
        <taxon>Pseudomonadota</taxon>
        <taxon>Gammaproteobacteria</taxon>
        <taxon>Methylococcales</taxon>
        <taxon>Methylococcaceae</taxon>
        <taxon>Methylomonas</taxon>
    </lineage>
</organism>
<evidence type="ECO:0000313" key="4">
    <source>
        <dbReference type="Proteomes" id="UP000078090"/>
    </source>
</evidence>
<protein>
    <submittedName>
        <fullName evidence="1">Uncharacterized protein</fullName>
    </submittedName>
</protein>
<dbReference type="EMBL" id="LUUG01000075">
    <property type="protein sequence ID" value="OAI03771.1"/>
    <property type="molecule type" value="Genomic_DNA"/>
</dbReference>
<dbReference type="AlphaFoldDB" id="A0A177MDR6"/>
<dbReference type="Proteomes" id="UP000078090">
    <property type="component" value="Unassembled WGS sequence"/>
</dbReference>
<evidence type="ECO:0000313" key="2">
    <source>
        <dbReference type="EMBL" id="OAI06491.1"/>
    </source>
</evidence>
<sequence>MAILLTPVFGVIGECISARKKRMHSIDSEVLFLHMRGAWGLGSSLGSVVNAVAVAGSAHIAILCGINALKHLNMPIGCTIKTNLCSPK</sequence>
<evidence type="ECO:0000313" key="3">
    <source>
        <dbReference type="Proteomes" id="UP000077763"/>
    </source>
</evidence>
<gene>
    <name evidence="1" type="ORF">A1332_15310</name>
    <name evidence="2" type="ORF">A1353_08625</name>
</gene>
<proteinExistence type="predicted"/>
<accession>A0A177MDR6</accession>
<comment type="caution">
    <text evidence="1">The sequence shown here is derived from an EMBL/GenBank/DDBJ whole genome shotgun (WGS) entry which is preliminary data.</text>
</comment>
<evidence type="ECO:0000313" key="1">
    <source>
        <dbReference type="EMBL" id="OAI03771.1"/>
    </source>
</evidence>
<reference evidence="1 4" key="2">
    <citation type="submission" date="2016-03" db="EMBL/GenBank/DDBJ databases">
        <authorList>
            <person name="Ploux O."/>
        </authorList>
    </citation>
    <scope>NUCLEOTIDE SEQUENCE [LARGE SCALE GENOMIC DNA]</scope>
    <source>
        <strain evidence="1 4">R-45363</strain>
        <strain evidence="2">R-45371</strain>
    </source>
</reference>
<dbReference type="Proteomes" id="UP000077763">
    <property type="component" value="Unassembled WGS sequence"/>
</dbReference>
<dbReference type="EMBL" id="LUUH01000035">
    <property type="protein sequence ID" value="OAI06491.1"/>
    <property type="molecule type" value="Genomic_DNA"/>
</dbReference>
<name>A0A177MDR6_METMH</name>